<evidence type="ECO:0000256" key="1">
    <source>
        <dbReference type="SAM" id="SignalP"/>
    </source>
</evidence>
<dbReference type="EMBL" id="NAJP01000015">
    <property type="protein sequence ID" value="TKA44386.1"/>
    <property type="molecule type" value="Genomic_DNA"/>
</dbReference>
<name>A0A4U0V8U3_9PEZI</name>
<sequence length="225" mass="21771">MFYSTLLVAATALTGFVSAQNYTTSGPINITASSVPYDTRLAWCRAQQNSCPMLCGGQASPNSCDSNTLAYTCTCSNGNQPNISNYDQTIPSFVCAQWKIDCVAAHPNDLGGQTGCLSLVCGSLNASSGSTTQSSSSASGSGTASATASSTGGAAAGALSTGASSAAASSTGGAAATSSSGSGASTASSSAAAASTSKSAAMNVAMNYGTGILATAMLAFFGLAL</sequence>
<reference evidence="3 4" key="1">
    <citation type="submission" date="2017-03" db="EMBL/GenBank/DDBJ databases">
        <title>Genomes of endolithic fungi from Antarctica.</title>
        <authorList>
            <person name="Coleine C."/>
            <person name="Masonjones S."/>
            <person name="Stajich J.E."/>
        </authorList>
    </citation>
    <scope>NUCLEOTIDE SEQUENCE [LARGE SCALE GENOMIC DNA]</scope>
    <source>
        <strain evidence="3 4">CCFEE 5311</strain>
    </source>
</reference>
<keyword evidence="1" id="KW-0732">Signal</keyword>
<dbReference type="Pfam" id="PF24808">
    <property type="entry name" value="DUF7707"/>
    <property type="match status" value="1"/>
</dbReference>
<feature type="domain" description="DUF7707" evidence="2">
    <location>
        <begin position="29"/>
        <end position="125"/>
    </location>
</feature>
<dbReference type="OrthoDB" id="2121879at2759"/>
<evidence type="ECO:0000313" key="3">
    <source>
        <dbReference type="EMBL" id="TKA44386.1"/>
    </source>
</evidence>
<dbReference type="PANTHER" id="PTHR38118">
    <property type="entry name" value="ANCHORED CELL WALL PROTEIN 11-RELATED"/>
    <property type="match status" value="1"/>
</dbReference>
<accession>A0A4U0V8U3</accession>
<gene>
    <name evidence="3" type="ORF">B0A54_05130</name>
</gene>
<evidence type="ECO:0000313" key="4">
    <source>
        <dbReference type="Proteomes" id="UP000310066"/>
    </source>
</evidence>
<dbReference type="Proteomes" id="UP000310066">
    <property type="component" value="Unassembled WGS sequence"/>
</dbReference>
<evidence type="ECO:0000259" key="2">
    <source>
        <dbReference type="Pfam" id="PF24808"/>
    </source>
</evidence>
<comment type="caution">
    <text evidence="3">The sequence shown here is derived from an EMBL/GenBank/DDBJ whole genome shotgun (WGS) entry which is preliminary data.</text>
</comment>
<dbReference type="PANTHER" id="PTHR38118:SF2">
    <property type="entry name" value="CDP-ALCOHOL PHOSPHATIDYLTRANSFERASE PROTEIN"/>
    <property type="match status" value="1"/>
</dbReference>
<feature type="chain" id="PRO_5020782636" description="DUF7707 domain-containing protein" evidence="1">
    <location>
        <begin position="20"/>
        <end position="225"/>
    </location>
</feature>
<feature type="signal peptide" evidence="1">
    <location>
        <begin position="1"/>
        <end position="19"/>
    </location>
</feature>
<dbReference type="AlphaFoldDB" id="A0A4U0V8U3"/>
<protein>
    <recommendedName>
        <fullName evidence="2">DUF7707 domain-containing protein</fullName>
    </recommendedName>
</protein>
<dbReference type="InterPro" id="IPR056124">
    <property type="entry name" value="DUF7707"/>
</dbReference>
<proteinExistence type="predicted"/>
<organism evidence="3 4">
    <name type="scientific">Friedmanniomyces endolithicus</name>
    <dbReference type="NCBI Taxonomy" id="329885"/>
    <lineage>
        <taxon>Eukaryota</taxon>
        <taxon>Fungi</taxon>
        <taxon>Dikarya</taxon>
        <taxon>Ascomycota</taxon>
        <taxon>Pezizomycotina</taxon>
        <taxon>Dothideomycetes</taxon>
        <taxon>Dothideomycetidae</taxon>
        <taxon>Mycosphaerellales</taxon>
        <taxon>Teratosphaeriaceae</taxon>
        <taxon>Friedmanniomyces</taxon>
    </lineage>
</organism>